<feature type="compositionally biased region" description="Basic and acidic residues" evidence="1">
    <location>
        <begin position="97"/>
        <end position="106"/>
    </location>
</feature>
<gene>
    <name evidence="3" type="primary">LOC120030285</name>
</gene>
<sequence length="106" mass="11504">RGRGCPSYRLEERSTGPAVRGEGEAVPPIGWKNAQLAQQLEERERRMKSHLDIASKGPLRQTFTHNPLQQSTPSITATTTATEAAKAKQTAPATGGKKRETMGGDY</sequence>
<organism evidence="2 3">
    <name type="scientific">Salvelinus namaycush</name>
    <name type="common">Lake trout</name>
    <name type="synonym">Salmo namaycush</name>
    <dbReference type="NCBI Taxonomy" id="8040"/>
    <lineage>
        <taxon>Eukaryota</taxon>
        <taxon>Metazoa</taxon>
        <taxon>Chordata</taxon>
        <taxon>Craniata</taxon>
        <taxon>Vertebrata</taxon>
        <taxon>Euteleostomi</taxon>
        <taxon>Actinopterygii</taxon>
        <taxon>Neopterygii</taxon>
        <taxon>Teleostei</taxon>
        <taxon>Protacanthopterygii</taxon>
        <taxon>Salmoniformes</taxon>
        <taxon>Salmonidae</taxon>
        <taxon>Salmoninae</taxon>
        <taxon>Salvelinus</taxon>
    </lineage>
</organism>
<dbReference type="GeneID" id="120030285"/>
<feature type="region of interest" description="Disordered" evidence="1">
    <location>
        <begin position="1"/>
        <end position="26"/>
    </location>
</feature>
<evidence type="ECO:0000313" key="3">
    <source>
        <dbReference type="RefSeq" id="XP_038831550.1"/>
    </source>
</evidence>
<evidence type="ECO:0000313" key="2">
    <source>
        <dbReference type="Proteomes" id="UP000808372"/>
    </source>
</evidence>
<feature type="compositionally biased region" description="Low complexity" evidence="1">
    <location>
        <begin position="76"/>
        <end position="95"/>
    </location>
</feature>
<name>A0A8U0PV82_SALNM</name>
<reference evidence="3" key="1">
    <citation type="submission" date="2025-08" db="UniProtKB">
        <authorList>
            <consortium name="RefSeq"/>
        </authorList>
    </citation>
    <scope>IDENTIFICATION</scope>
    <source>
        <tissue evidence="3">White muscle</tissue>
    </source>
</reference>
<feature type="non-terminal residue" evidence="3">
    <location>
        <position position="1"/>
    </location>
</feature>
<keyword evidence="2" id="KW-1185">Reference proteome</keyword>
<accession>A0A8U0PV82</accession>
<dbReference type="RefSeq" id="XP_038831550.1">
    <property type="nucleotide sequence ID" value="XM_038975622.1"/>
</dbReference>
<dbReference type="KEGG" id="snh:120030285"/>
<protein>
    <submittedName>
        <fullName evidence="3">Mitochondrial inner membrane protein OXA1L-like</fullName>
    </submittedName>
</protein>
<feature type="region of interest" description="Disordered" evidence="1">
    <location>
        <begin position="62"/>
        <end position="106"/>
    </location>
</feature>
<dbReference type="AlphaFoldDB" id="A0A8U0PV82"/>
<feature type="compositionally biased region" description="Polar residues" evidence="1">
    <location>
        <begin position="62"/>
        <end position="75"/>
    </location>
</feature>
<proteinExistence type="predicted"/>
<evidence type="ECO:0000256" key="1">
    <source>
        <dbReference type="SAM" id="MobiDB-lite"/>
    </source>
</evidence>
<dbReference type="Proteomes" id="UP000808372">
    <property type="component" value="Chromosome 36"/>
</dbReference>